<feature type="transmembrane region" description="Helical" evidence="9">
    <location>
        <begin position="280"/>
        <end position="301"/>
    </location>
</feature>
<evidence type="ECO:0000256" key="2">
    <source>
        <dbReference type="ARBA" id="ARBA00022606"/>
    </source>
</evidence>
<dbReference type="RefSeq" id="XP_016661819.1">
    <property type="nucleotide sequence ID" value="XM_016806330.2"/>
</dbReference>
<organism evidence="10 11">
    <name type="scientific">Acyrthosiphon pisum</name>
    <name type="common">Pea aphid</name>
    <dbReference type="NCBI Taxonomy" id="7029"/>
    <lineage>
        <taxon>Eukaryota</taxon>
        <taxon>Metazoa</taxon>
        <taxon>Ecdysozoa</taxon>
        <taxon>Arthropoda</taxon>
        <taxon>Hexapoda</taxon>
        <taxon>Insecta</taxon>
        <taxon>Pterygota</taxon>
        <taxon>Neoptera</taxon>
        <taxon>Paraneoptera</taxon>
        <taxon>Hemiptera</taxon>
        <taxon>Sternorrhyncha</taxon>
        <taxon>Aphidomorpha</taxon>
        <taxon>Aphidoidea</taxon>
        <taxon>Aphididae</taxon>
        <taxon>Macrosiphini</taxon>
        <taxon>Acyrthosiphon</taxon>
    </lineage>
</organism>
<evidence type="ECO:0000313" key="11">
    <source>
        <dbReference type="Proteomes" id="UP000007819"/>
    </source>
</evidence>
<dbReference type="GO" id="GO:0005549">
    <property type="term" value="F:odorant binding"/>
    <property type="evidence" value="ECO:0007669"/>
    <property type="project" value="InterPro"/>
</dbReference>
<dbReference type="GO" id="GO:0005886">
    <property type="term" value="C:plasma membrane"/>
    <property type="evidence" value="ECO:0007669"/>
    <property type="project" value="UniProtKB-SubCell"/>
</dbReference>
<dbReference type="OrthoDB" id="6629856at2759"/>
<feature type="transmembrane region" description="Helical" evidence="9">
    <location>
        <begin position="388"/>
        <end position="403"/>
    </location>
</feature>
<accession>A0A8R2HAH9</accession>
<dbReference type="AlphaFoldDB" id="A0A8R2HAH9"/>
<evidence type="ECO:0000256" key="1">
    <source>
        <dbReference type="ARBA" id="ARBA00004141"/>
    </source>
</evidence>
<evidence type="ECO:0000256" key="7">
    <source>
        <dbReference type="ARBA" id="ARBA00023170"/>
    </source>
</evidence>
<evidence type="ECO:0000256" key="8">
    <source>
        <dbReference type="ARBA" id="ARBA00023224"/>
    </source>
</evidence>
<dbReference type="GO" id="GO:0007165">
    <property type="term" value="P:signal transduction"/>
    <property type="evidence" value="ECO:0007669"/>
    <property type="project" value="UniProtKB-KW"/>
</dbReference>
<reference evidence="10" key="2">
    <citation type="submission" date="2022-06" db="UniProtKB">
        <authorList>
            <consortium name="EnsemblMetazoa"/>
        </authorList>
    </citation>
    <scope>IDENTIFICATION</scope>
</reference>
<dbReference type="InterPro" id="IPR004117">
    <property type="entry name" value="7tm6_olfct_rcpt"/>
</dbReference>
<comment type="similarity">
    <text evidence="9">Belongs to the insect chemoreceptor superfamily. Heteromeric odorant receptor channel (TC 1.A.69) family.</text>
</comment>
<dbReference type="Pfam" id="PF02949">
    <property type="entry name" value="7tm_6"/>
    <property type="match status" value="1"/>
</dbReference>
<feature type="transmembrane region" description="Helical" evidence="9">
    <location>
        <begin position="362"/>
        <end position="382"/>
    </location>
</feature>
<keyword evidence="3 9" id="KW-0812">Transmembrane</keyword>
<evidence type="ECO:0000256" key="3">
    <source>
        <dbReference type="ARBA" id="ARBA00022692"/>
    </source>
</evidence>
<evidence type="ECO:0000256" key="4">
    <source>
        <dbReference type="ARBA" id="ARBA00022725"/>
    </source>
</evidence>
<dbReference type="KEGG" id="api:107884389"/>
<keyword evidence="8 9" id="KW-0807">Transducer</keyword>
<keyword evidence="6 9" id="KW-0472">Membrane</keyword>
<dbReference type="EnsemblMetazoa" id="XM_016806330.2">
    <property type="protein sequence ID" value="XP_016661819.1"/>
    <property type="gene ID" value="LOC107884389"/>
</dbReference>
<dbReference type="Proteomes" id="UP000007819">
    <property type="component" value="Chromosome A3"/>
</dbReference>
<feature type="transmembrane region" description="Helical" evidence="9">
    <location>
        <begin position="130"/>
        <end position="150"/>
    </location>
</feature>
<sequence>MQNSDYLSFEYNVLQAIGVFPSTKWTKWTQRVFNFYRAIFFIFLALITFLMTVQMFIATDLTLLARTIDIWTMFFTGLYKWFYMTMFSGEFSKLKTALTQIQTQGSAAYGRSADAFTATYLKQTRKISSWYLFSGMVAASFIIVSPLLTYPKGDRSYFQYYNDPRSYPLTCWLPFELNENWIFLVVFVCQSIALVFVVNIYLGIDAYLFGAIYAVGGQIELLNTSLNNNEIILAQFENSSCTNQISMYTEKQQIRCYSTLRECVKHHILILDYITNIRKLFSTLIIMDYLHGITSVTFALFQSTISASIIETISVICFICISIWHQYLNNFFGEFIIQKQLSVCTLSYNVPWWRCDKRIRQLLALMILRSIKPTFITGFYMYKLSYESFISFIKALYTYYMVLRRVNVKDKNA</sequence>
<reference evidence="11" key="1">
    <citation type="submission" date="2010-06" db="EMBL/GenBank/DDBJ databases">
        <authorList>
            <person name="Jiang H."/>
            <person name="Abraham K."/>
            <person name="Ali S."/>
            <person name="Alsbrooks S.L."/>
            <person name="Anim B.N."/>
            <person name="Anosike U.S."/>
            <person name="Attaway T."/>
            <person name="Bandaranaike D.P."/>
            <person name="Battles P.K."/>
            <person name="Bell S.N."/>
            <person name="Bell A.V."/>
            <person name="Beltran B."/>
            <person name="Bickham C."/>
            <person name="Bustamante Y."/>
            <person name="Caleb T."/>
            <person name="Canada A."/>
            <person name="Cardenas V."/>
            <person name="Carter K."/>
            <person name="Chacko J."/>
            <person name="Chandrabose M.N."/>
            <person name="Chavez D."/>
            <person name="Chavez A."/>
            <person name="Chen L."/>
            <person name="Chu H.-S."/>
            <person name="Claassen K.J."/>
            <person name="Cockrell R."/>
            <person name="Collins M."/>
            <person name="Cooper J.A."/>
            <person name="Cree A."/>
            <person name="Curry S.M."/>
            <person name="Da Y."/>
            <person name="Dao M.D."/>
            <person name="Das B."/>
            <person name="Davila M.-L."/>
            <person name="Davy-Carroll L."/>
            <person name="Denson S."/>
            <person name="Dinh H."/>
            <person name="Ebong V.E."/>
            <person name="Edwards J.R."/>
            <person name="Egan A."/>
            <person name="El-Daye J."/>
            <person name="Escobedo L."/>
            <person name="Fernandez S."/>
            <person name="Fernando P.R."/>
            <person name="Flagg N."/>
            <person name="Forbes L.D."/>
            <person name="Fowler R.G."/>
            <person name="Fu Q."/>
            <person name="Gabisi R.A."/>
            <person name="Ganer J."/>
            <person name="Garbino Pronczuk A."/>
            <person name="Garcia R.M."/>
            <person name="Garner T."/>
            <person name="Garrett T.E."/>
            <person name="Gonzalez D.A."/>
            <person name="Hamid H."/>
            <person name="Hawkins E.S."/>
            <person name="Hirani K."/>
            <person name="Hogues M.E."/>
            <person name="Hollins B."/>
            <person name="Hsiao C.-H."/>
            <person name="Jabil R."/>
            <person name="James M.L."/>
            <person name="Jhangiani S.N."/>
            <person name="Johnson B."/>
            <person name="Johnson Q."/>
            <person name="Joshi V."/>
            <person name="Kalu J.B."/>
            <person name="Kam C."/>
            <person name="Kashfia A."/>
            <person name="Keebler J."/>
            <person name="Kisamo H."/>
            <person name="Kovar C.L."/>
            <person name="Lago L.A."/>
            <person name="Lai C.-Y."/>
            <person name="Laidlaw J."/>
            <person name="Lara F."/>
            <person name="Le T.-K."/>
            <person name="Lee S.L."/>
            <person name="Legall F.H."/>
            <person name="Lemon S.J."/>
            <person name="Lewis L.R."/>
            <person name="Li B."/>
            <person name="Liu Y."/>
            <person name="Liu Y.-S."/>
            <person name="Lopez J."/>
            <person name="Lozado R.J."/>
            <person name="Lu J."/>
            <person name="Madu R.C."/>
            <person name="Maheshwari M."/>
            <person name="Maheshwari R."/>
            <person name="Malloy K."/>
            <person name="Martinez E."/>
            <person name="Mathew T."/>
            <person name="Mercado I.C."/>
            <person name="Mercado C."/>
            <person name="Meyer B."/>
            <person name="Montgomery K."/>
            <person name="Morgan M.B."/>
            <person name="Munidasa M."/>
            <person name="Nazareth L.V."/>
            <person name="Nelson J."/>
            <person name="Ng B.M."/>
            <person name="Nguyen N.B."/>
            <person name="Nguyen P.Q."/>
            <person name="Nguyen T."/>
            <person name="Obregon M."/>
            <person name="Okwuonu G.O."/>
            <person name="Onwere C.G."/>
            <person name="Orozco G."/>
            <person name="Parra A."/>
            <person name="Patel S."/>
            <person name="Patil S."/>
            <person name="Perez A."/>
            <person name="Perez Y."/>
            <person name="Pham C."/>
            <person name="Primus E.L."/>
            <person name="Pu L.-L."/>
            <person name="Puazo M."/>
            <person name="Qin X."/>
            <person name="Quiroz J.B."/>
            <person name="Reese J."/>
            <person name="Richards S."/>
            <person name="Rives C.M."/>
            <person name="Robberts R."/>
            <person name="Ruiz S.J."/>
            <person name="Ruiz M.J."/>
            <person name="Santibanez J."/>
            <person name="Schneider B.W."/>
            <person name="Sisson I."/>
            <person name="Smith M."/>
            <person name="Sodergren E."/>
            <person name="Song X.-Z."/>
            <person name="Song B.B."/>
            <person name="Summersgill H."/>
            <person name="Thelus R."/>
            <person name="Thornton R.D."/>
            <person name="Trejos Z.Y."/>
            <person name="Usmani K."/>
            <person name="Vattathil S."/>
            <person name="Villasana D."/>
            <person name="Walker D.L."/>
            <person name="Wang S."/>
            <person name="Wang K."/>
            <person name="White C.S."/>
            <person name="Williams A.C."/>
            <person name="Williamson J."/>
            <person name="Wilson K."/>
            <person name="Woghiren I.O."/>
            <person name="Woodworth J.R."/>
            <person name="Worley K.C."/>
            <person name="Wright R.A."/>
            <person name="Wu W."/>
            <person name="Young L."/>
            <person name="Zhang L."/>
            <person name="Zhang J."/>
            <person name="Zhu Y."/>
            <person name="Muzny D.M."/>
            <person name="Weinstock G."/>
            <person name="Gibbs R.A."/>
        </authorList>
    </citation>
    <scope>NUCLEOTIDE SEQUENCE [LARGE SCALE GENOMIC DNA]</scope>
    <source>
        <strain evidence="11">LSR1</strain>
    </source>
</reference>
<feature type="transmembrane region" description="Helical" evidence="9">
    <location>
        <begin position="35"/>
        <end position="57"/>
    </location>
</feature>
<comment type="caution">
    <text evidence="9">Lacks conserved residue(s) required for the propagation of feature annotation.</text>
</comment>
<keyword evidence="2 9" id="KW-0716">Sensory transduction</keyword>
<evidence type="ECO:0000256" key="5">
    <source>
        <dbReference type="ARBA" id="ARBA00022989"/>
    </source>
</evidence>
<dbReference type="GeneID" id="107884389"/>
<evidence type="ECO:0000256" key="9">
    <source>
        <dbReference type="RuleBase" id="RU351113"/>
    </source>
</evidence>
<keyword evidence="7 9" id="KW-0675">Receptor</keyword>
<proteinExistence type="inferred from homology"/>
<feature type="transmembrane region" description="Helical" evidence="9">
    <location>
        <begin position="307"/>
        <end position="328"/>
    </location>
</feature>
<keyword evidence="11" id="KW-1185">Reference proteome</keyword>
<comment type="subcellular location">
    <subcellularLocation>
        <location evidence="9">Cell membrane</location>
        <topology evidence="9">Multi-pass membrane protein</topology>
    </subcellularLocation>
    <subcellularLocation>
        <location evidence="1">Membrane</location>
        <topology evidence="1">Multi-pass membrane protein</topology>
    </subcellularLocation>
</comment>
<dbReference type="PANTHER" id="PTHR21137">
    <property type="entry name" value="ODORANT RECEPTOR"/>
    <property type="match status" value="1"/>
</dbReference>
<name>A0A8R2HAH9_ACYPI</name>
<keyword evidence="5 9" id="KW-1133">Transmembrane helix</keyword>
<feature type="transmembrane region" description="Helical" evidence="9">
    <location>
        <begin position="181"/>
        <end position="202"/>
    </location>
</feature>
<evidence type="ECO:0000313" key="10">
    <source>
        <dbReference type="EnsemblMetazoa" id="XP_016661819.1"/>
    </source>
</evidence>
<keyword evidence="4 9" id="KW-0552">Olfaction</keyword>
<dbReference type="GO" id="GO:0004984">
    <property type="term" value="F:olfactory receptor activity"/>
    <property type="evidence" value="ECO:0007669"/>
    <property type="project" value="InterPro"/>
</dbReference>
<dbReference type="PANTHER" id="PTHR21137:SF42">
    <property type="entry name" value="ODORANT RECEPTOR 83A"/>
    <property type="match status" value="1"/>
</dbReference>
<evidence type="ECO:0000256" key="6">
    <source>
        <dbReference type="ARBA" id="ARBA00023136"/>
    </source>
</evidence>
<protein>
    <recommendedName>
        <fullName evidence="9">Odorant receptor</fullName>
    </recommendedName>
</protein>
<feature type="transmembrane region" description="Helical" evidence="9">
    <location>
        <begin position="63"/>
        <end position="83"/>
    </location>
</feature>